<name>A0A7V3ZJP8_DICTH</name>
<evidence type="ECO:0000256" key="7">
    <source>
        <dbReference type="ARBA" id="ARBA00022692"/>
    </source>
</evidence>
<feature type="domain" description="Type II secretion system protein GspF" evidence="13">
    <location>
        <begin position="75"/>
        <end position="198"/>
    </location>
</feature>
<comment type="similarity">
    <text evidence="3 11">Belongs to the GSP F family.</text>
</comment>
<dbReference type="FunFam" id="1.20.81.30:FF:000001">
    <property type="entry name" value="Type II secretion system protein F"/>
    <property type="match status" value="2"/>
</dbReference>
<keyword evidence="5" id="KW-1003">Cell membrane</keyword>
<dbReference type="PROSITE" id="PS00874">
    <property type="entry name" value="T2SP_F"/>
    <property type="match status" value="1"/>
</dbReference>
<evidence type="ECO:0000256" key="5">
    <source>
        <dbReference type="ARBA" id="ARBA00022475"/>
    </source>
</evidence>
<keyword evidence="9 12" id="KW-0472">Membrane</keyword>
<gene>
    <name evidence="14" type="ORF">ENU78_07415</name>
</gene>
<reference evidence="14" key="1">
    <citation type="journal article" date="2020" name="mSystems">
        <title>Genome- and Community-Level Interaction Insights into Carbon Utilization and Element Cycling Functions of Hydrothermarchaeota in Hydrothermal Sediment.</title>
        <authorList>
            <person name="Zhou Z."/>
            <person name="Liu Y."/>
            <person name="Xu W."/>
            <person name="Pan J."/>
            <person name="Luo Z.H."/>
            <person name="Li M."/>
        </authorList>
    </citation>
    <scope>NUCLEOTIDE SEQUENCE [LARGE SCALE GENOMIC DNA]</scope>
    <source>
        <strain evidence="14">SpSt-70</strain>
    </source>
</reference>
<dbReference type="AlphaFoldDB" id="A0A7V3ZJP8"/>
<feature type="transmembrane region" description="Helical" evidence="12">
    <location>
        <begin position="177"/>
        <end position="204"/>
    </location>
</feature>
<keyword evidence="4 11" id="KW-0813">Transport</keyword>
<evidence type="ECO:0000256" key="12">
    <source>
        <dbReference type="SAM" id="Phobius"/>
    </source>
</evidence>
<protein>
    <recommendedName>
        <fullName evidence="10">General secretion pathway protein F</fullName>
    </recommendedName>
</protein>
<evidence type="ECO:0000256" key="8">
    <source>
        <dbReference type="ARBA" id="ARBA00022989"/>
    </source>
</evidence>
<feature type="transmembrane region" description="Helical" evidence="12">
    <location>
        <begin position="381"/>
        <end position="408"/>
    </location>
</feature>
<dbReference type="PANTHER" id="PTHR30012:SF0">
    <property type="entry name" value="TYPE II SECRETION SYSTEM PROTEIN F-RELATED"/>
    <property type="match status" value="1"/>
</dbReference>
<dbReference type="InterPro" id="IPR042094">
    <property type="entry name" value="T2SS_GspF_sf"/>
</dbReference>
<dbReference type="Gene3D" id="1.20.81.30">
    <property type="entry name" value="Type II secretion system (T2SS), domain F"/>
    <property type="match status" value="2"/>
</dbReference>
<dbReference type="InterPro" id="IPR003004">
    <property type="entry name" value="GspF/PilC"/>
</dbReference>
<organism evidence="14">
    <name type="scientific">Dictyoglomus thermophilum</name>
    <dbReference type="NCBI Taxonomy" id="14"/>
    <lineage>
        <taxon>Bacteria</taxon>
        <taxon>Pseudomonadati</taxon>
        <taxon>Dictyoglomota</taxon>
        <taxon>Dictyoglomia</taxon>
        <taxon>Dictyoglomales</taxon>
        <taxon>Dictyoglomaceae</taxon>
        <taxon>Dictyoglomus</taxon>
    </lineage>
</organism>
<keyword evidence="7 11" id="KW-0812">Transmembrane</keyword>
<evidence type="ECO:0000256" key="9">
    <source>
        <dbReference type="ARBA" id="ARBA00023136"/>
    </source>
</evidence>
<proteinExistence type="inferred from homology"/>
<dbReference type="RefSeq" id="WP_149122843.1">
    <property type="nucleotide sequence ID" value="NZ_VTFL01000003.1"/>
</dbReference>
<evidence type="ECO:0000256" key="3">
    <source>
        <dbReference type="ARBA" id="ARBA00005745"/>
    </source>
</evidence>
<accession>A0A7V3ZJP8</accession>
<evidence type="ECO:0000256" key="4">
    <source>
        <dbReference type="ARBA" id="ARBA00022448"/>
    </source>
</evidence>
<comment type="function">
    <text evidence="1">Component of the type II secretion system inner membrane complex required for the energy-dependent secretion of extracellular factors such as proteases and toxins from the periplasm.</text>
</comment>
<feature type="domain" description="Type II secretion system protein GspF" evidence="13">
    <location>
        <begin position="278"/>
        <end position="400"/>
    </location>
</feature>
<dbReference type="InterPro" id="IPR018076">
    <property type="entry name" value="T2SS_GspF_dom"/>
</dbReference>
<dbReference type="PANTHER" id="PTHR30012">
    <property type="entry name" value="GENERAL SECRETION PATHWAY PROTEIN"/>
    <property type="match status" value="1"/>
</dbReference>
<evidence type="ECO:0000256" key="1">
    <source>
        <dbReference type="ARBA" id="ARBA00002684"/>
    </source>
</evidence>
<dbReference type="Pfam" id="PF00482">
    <property type="entry name" value="T2SSF"/>
    <property type="match status" value="2"/>
</dbReference>
<comment type="subcellular location">
    <subcellularLocation>
        <location evidence="2">Cell inner membrane</location>
        <topology evidence="2">Multi-pass membrane protein</topology>
    </subcellularLocation>
    <subcellularLocation>
        <location evidence="11">Cell membrane</location>
        <topology evidence="11">Multi-pass membrane protein</topology>
    </subcellularLocation>
</comment>
<evidence type="ECO:0000256" key="2">
    <source>
        <dbReference type="ARBA" id="ARBA00004429"/>
    </source>
</evidence>
<keyword evidence="6" id="KW-0997">Cell inner membrane</keyword>
<dbReference type="GO" id="GO:0009306">
    <property type="term" value="P:protein secretion"/>
    <property type="evidence" value="ECO:0007669"/>
    <property type="project" value="InterPro"/>
</dbReference>
<evidence type="ECO:0000256" key="11">
    <source>
        <dbReference type="RuleBase" id="RU003923"/>
    </source>
</evidence>
<comment type="caution">
    <text evidence="14">The sequence shown here is derived from an EMBL/GenBank/DDBJ whole genome shotgun (WGS) entry which is preliminary data.</text>
</comment>
<evidence type="ECO:0000259" key="13">
    <source>
        <dbReference type="Pfam" id="PF00482"/>
    </source>
</evidence>
<dbReference type="PRINTS" id="PR00812">
    <property type="entry name" value="BCTERIALGSPF"/>
</dbReference>
<evidence type="ECO:0000256" key="6">
    <source>
        <dbReference type="ARBA" id="ARBA00022519"/>
    </source>
</evidence>
<dbReference type="EMBL" id="DTDV01000019">
    <property type="protein sequence ID" value="HGK24239.1"/>
    <property type="molecule type" value="Genomic_DNA"/>
</dbReference>
<evidence type="ECO:0000313" key="14">
    <source>
        <dbReference type="EMBL" id="HGK24239.1"/>
    </source>
</evidence>
<dbReference type="GO" id="GO:0005886">
    <property type="term" value="C:plasma membrane"/>
    <property type="evidence" value="ECO:0007669"/>
    <property type="project" value="UniProtKB-SubCell"/>
</dbReference>
<sequence>MAKVYVYQARNMKGELVTGEYEAENMREVAIRLRGMNLYPIRIEEKRTPSSFFSLTLAPKKERVGKVKLTDLTVFTRQFATMINAGLSLSTCLNILSEQSESKALKQILKEVQRMVDEGSSLSEAFAKFPNVFSPLYINMVKAAESAGTLDETLERLAVTLEKQQELRRKIKSAMTYPVIVLIIAIGAGFGMLTFLVPIFAGMFESMGAQLPLPTAILLKMSKFITSNILLILLGAIILVLGAIRAWKNPKIKDKIDEIILKIPVFGGLIQKTSVVNFATTLAAQVRTGVPILQALQLAGQTAGNSVFRKAIDLTRQRVREGERIAPVLRETKVFPPMVVHMISIGEESGSLEQMLNKIAEFYEGEVAAAVESLTSLIEPLMMVFVGGIVGGMLIALYLPIFTMFQYIK</sequence>
<keyword evidence="8 12" id="KW-1133">Transmembrane helix</keyword>
<dbReference type="InterPro" id="IPR001992">
    <property type="entry name" value="T2SS_GspF/T4SS_PilC_CS"/>
</dbReference>
<evidence type="ECO:0000256" key="10">
    <source>
        <dbReference type="ARBA" id="ARBA00030750"/>
    </source>
</evidence>
<feature type="transmembrane region" description="Helical" evidence="12">
    <location>
        <begin position="224"/>
        <end position="247"/>
    </location>
</feature>